<dbReference type="GO" id="GO:0003700">
    <property type="term" value="F:DNA-binding transcription factor activity"/>
    <property type="evidence" value="ECO:0007669"/>
    <property type="project" value="InterPro"/>
</dbReference>
<feature type="domain" description="HTH araC/xylS-type" evidence="3">
    <location>
        <begin position="231"/>
        <end position="329"/>
    </location>
</feature>
<dbReference type="PANTHER" id="PTHR43130:SF3">
    <property type="entry name" value="HTH-TYPE TRANSCRIPTIONAL REGULATOR RV1931C"/>
    <property type="match status" value="1"/>
</dbReference>
<dbReference type="InterPro" id="IPR029062">
    <property type="entry name" value="Class_I_gatase-like"/>
</dbReference>
<dbReference type="OrthoDB" id="8543772at2"/>
<dbReference type="RefSeq" id="WP_116270742.1">
    <property type="nucleotide sequence ID" value="NZ_BGZJ01000002.1"/>
</dbReference>
<name>A0A388SDR0_9BURK</name>
<dbReference type="Proteomes" id="UP000266091">
    <property type="component" value="Unassembled WGS sequence"/>
</dbReference>
<accession>A0A388SDR0</accession>
<dbReference type="EMBL" id="BGZJ01000002">
    <property type="protein sequence ID" value="GBO94487.1"/>
    <property type="molecule type" value="Genomic_DNA"/>
</dbReference>
<reference evidence="4 5" key="1">
    <citation type="journal article" date="2018" name="Int. J. Syst. Evol. Microbiol.">
        <title>Mesosutterella multiformis gen. nov., sp. nov., a member of the family Sutterellaceae and Sutterella megalosphaeroides sp. nov., isolated from human faeces.</title>
        <authorList>
            <person name="Sakamoto M."/>
            <person name="Ikeyama N."/>
            <person name="Kunihiro T."/>
            <person name="Iino T."/>
            <person name="Yuki M."/>
            <person name="Ohkuma M."/>
        </authorList>
    </citation>
    <scope>NUCLEOTIDE SEQUENCE [LARGE SCALE GENOMIC DNA]</scope>
    <source>
        <strain evidence="4 5">4NBBH2</strain>
    </source>
</reference>
<dbReference type="InterPro" id="IPR052158">
    <property type="entry name" value="INH-QAR"/>
</dbReference>
<dbReference type="InterPro" id="IPR009057">
    <property type="entry name" value="Homeodomain-like_sf"/>
</dbReference>
<dbReference type="Gene3D" id="1.10.10.60">
    <property type="entry name" value="Homeodomain-like"/>
    <property type="match status" value="2"/>
</dbReference>
<evidence type="ECO:0000256" key="2">
    <source>
        <dbReference type="ARBA" id="ARBA00023163"/>
    </source>
</evidence>
<dbReference type="InterPro" id="IPR018060">
    <property type="entry name" value="HTH_AraC"/>
</dbReference>
<dbReference type="Pfam" id="PF12833">
    <property type="entry name" value="HTH_18"/>
    <property type="match status" value="1"/>
</dbReference>
<dbReference type="InterPro" id="IPR002818">
    <property type="entry name" value="DJ-1/PfpI"/>
</dbReference>
<keyword evidence="2" id="KW-0804">Transcription</keyword>
<dbReference type="GO" id="GO:0043565">
    <property type="term" value="F:sequence-specific DNA binding"/>
    <property type="evidence" value="ECO:0007669"/>
    <property type="project" value="InterPro"/>
</dbReference>
<organism evidence="4 5">
    <name type="scientific">Mesosutterella multiformis</name>
    <dbReference type="NCBI Taxonomy" id="2259133"/>
    <lineage>
        <taxon>Bacteria</taxon>
        <taxon>Pseudomonadati</taxon>
        <taxon>Pseudomonadota</taxon>
        <taxon>Betaproteobacteria</taxon>
        <taxon>Burkholderiales</taxon>
        <taxon>Sutterellaceae</taxon>
        <taxon>Mesosutterella</taxon>
    </lineage>
</organism>
<dbReference type="PANTHER" id="PTHR43130">
    <property type="entry name" value="ARAC-FAMILY TRANSCRIPTIONAL REGULATOR"/>
    <property type="match status" value="1"/>
</dbReference>
<keyword evidence="5" id="KW-1185">Reference proteome</keyword>
<gene>
    <name evidence="4" type="ORF">MESMUL_18410</name>
</gene>
<evidence type="ECO:0000313" key="5">
    <source>
        <dbReference type="Proteomes" id="UP000266091"/>
    </source>
</evidence>
<dbReference type="AlphaFoldDB" id="A0A388SDR0"/>
<proteinExistence type="predicted"/>
<evidence type="ECO:0000313" key="4">
    <source>
        <dbReference type="EMBL" id="GBO94487.1"/>
    </source>
</evidence>
<dbReference type="PROSITE" id="PS01124">
    <property type="entry name" value="HTH_ARAC_FAMILY_2"/>
    <property type="match status" value="1"/>
</dbReference>
<evidence type="ECO:0000259" key="3">
    <source>
        <dbReference type="PROSITE" id="PS01124"/>
    </source>
</evidence>
<dbReference type="Pfam" id="PF01965">
    <property type="entry name" value="DJ-1_PfpI"/>
    <property type="match status" value="1"/>
</dbReference>
<dbReference type="Gene3D" id="3.40.50.880">
    <property type="match status" value="1"/>
</dbReference>
<protein>
    <submittedName>
        <fullName evidence="4">AraC family transcriptional regulator</fullName>
    </submittedName>
</protein>
<dbReference type="SUPFAM" id="SSF52317">
    <property type="entry name" value="Class I glutamine amidotransferase-like"/>
    <property type="match status" value="1"/>
</dbReference>
<dbReference type="SMART" id="SM00342">
    <property type="entry name" value="HTH_ARAC"/>
    <property type="match status" value="1"/>
</dbReference>
<dbReference type="CDD" id="cd03137">
    <property type="entry name" value="GATase1_AraC_1"/>
    <property type="match status" value="1"/>
</dbReference>
<sequence>MTPYDLPLPNVDPLPPAHPARRAAVIVTPGTITYLLSIPWLVMQTLPPEKHRWLVTLCAEEPGNIRALGGFDVPVSAGLEALDDADTVLMPHWTDPGKVPSPALIGALQKAADDGKEVAGLCLGAYPLAYAGILDGHRAVTHWRFARDFRARFPRVELDPKALYIDDRNRITSGGIAAGNDCCLYLFRKHEGAAAANDVARNMLIPPVRDGGQAQYIDEPLARTTPSARLNLAMRYAEEHLREEITVESLARVASMSPRNFARSFRKFAGETPAAWLRILKLRKAEELLETTDLPIAVIAEDTGFQSPVTFRQAFQAAKTVSPQSYRNTFRTEETRSGIGK</sequence>
<dbReference type="SUPFAM" id="SSF46689">
    <property type="entry name" value="Homeodomain-like"/>
    <property type="match status" value="2"/>
</dbReference>
<evidence type="ECO:0000256" key="1">
    <source>
        <dbReference type="ARBA" id="ARBA00023015"/>
    </source>
</evidence>
<keyword evidence="1" id="KW-0805">Transcription regulation</keyword>
<comment type="caution">
    <text evidence="4">The sequence shown here is derived from an EMBL/GenBank/DDBJ whole genome shotgun (WGS) entry which is preliminary data.</text>
</comment>